<evidence type="ECO:0000313" key="2">
    <source>
        <dbReference type="Proteomes" id="UP000012160"/>
    </source>
</evidence>
<dbReference type="AlphaFoldDB" id="M6UW64"/>
<organism evidence="1 2">
    <name type="scientific">Leptospira santarosai str. ZUN179</name>
    <dbReference type="NCBI Taxonomy" id="1049985"/>
    <lineage>
        <taxon>Bacteria</taxon>
        <taxon>Pseudomonadati</taxon>
        <taxon>Spirochaetota</taxon>
        <taxon>Spirochaetia</taxon>
        <taxon>Leptospirales</taxon>
        <taxon>Leptospiraceae</taxon>
        <taxon>Leptospira</taxon>
    </lineage>
</organism>
<dbReference type="EMBL" id="AHOQ02000013">
    <property type="protein sequence ID" value="EMO46976.1"/>
    <property type="molecule type" value="Genomic_DNA"/>
</dbReference>
<dbReference type="Proteomes" id="UP000012160">
    <property type="component" value="Unassembled WGS sequence"/>
</dbReference>
<name>M6UW64_9LEPT</name>
<gene>
    <name evidence="1" type="ORF">LEP1GSC187_4147</name>
</gene>
<evidence type="ECO:0000313" key="1">
    <source>
        <dbReference type="EMBL" id="EMO46976.1"/>
    </source>
</evidence>
<sequence length="76" mass="9078">MSKIEAFVFQNDWKDYIDVNSKSELIQNITQCRSAGKTFKKIERMDKVVFRLSQLSFVYKKIEKRILWIRSVSKDA</sequence>
<reference evidence="1 2" key="1">
    <citation type="submission" date="2013-01" db="EMBL/GenBank/DDBJ databases">
        <authorList>
            <person name="Harkins D.M."/>
            <person name="Durkin A.S."/>
            <person name="Brinkac L.M."/>
            <person name="Haft D.H."/>
            <person name="Selengut J.D."/>
            <person name="Sanka R."/>
            <person name="DePew J."/>
            <person name="Purushe J."/>
            <person name="Matthias M.A."/>
            <person name="Vinetz J.M."/>
            <person name="Sutton G.G."/>
            <person name="Nierman W.C."/>
            <person name="Fouts D.E."/>
        </authorList>
    </citation>
    <scope>NUCLEOTIDE SEQUENCE [LARGE SCALE GENOMIC DNA]</scope>
    <source>
        <strain evidence="1 2">ZUN179</strain>
    </source>
</reference>
<comment type="caution">
    <text evidence="1">The sequence shown here is derived from an EMBL/GenBank/DDBJ whole genome shotgun (WGS) entry which is preliminary data.</text>
</comment>
<protein>
    <submittedName>
        <fullName evidence="1">Uncharacterized protein</fullName>
    </submittedName>
</protein>
<proteinExistence type="predicted"/>
<accession>M6UW64</accession>